<dbReference type="GO" id="GO:0012505">
    <property type="term" value="C:endomembrane system"/>
    <property type="evidence" value="ECO:0007669"/>
    <property type="project" value="UniProtKB-SubCell"/>
</dbReference>
<dbReference type="FunFam" id="2.60.120.10:FF:000024">
    <property type="entry name" value="Cyclic nucleotide-gated ion channel 1"/>
    <property type="match status" value="1"/>
</dbReference>
<dbReference type="SMART" id="SM00100">
    <property type="entry name" value="cNMP"/>
    <property type="match status" value="1"/>
</dbReference>
<evidence type="ECO:0000256" key="1">
    <source>
        <dbReference type="ARBA" id="ARBA00004127"/>
    </source>
</evidence>
<organism evidence="13 14">
    <name type="scientific">Oldenlandia corymbosa var. corymbosa</name>
    <dbReference type="NCBI Taxonomy" id="529605"/>
    <lineage>
        <taxon>Eukaryota</taxon>
        <taxon>Viridiplantae</taxon>
        <taxon>Streptophyta</taxon>
        <taxon>Embryophyta</taxon>
        <taxon>Tracheophyta</taxon>
        <taxon>Spermatophyta</taxon>
        <taxon>Magnoliopsida</taxon>
        <taxon>eudicotyledons</taxon>
        <taxon>Gunneridae</taxon>
        <taxon>Pentapetalae</taxon>
        <taxon>asterids</taxon>
        <taxon>lamiids</taxon>
        <taxon>Gentianales</taxon>
        <taxon>Rubiaceae</taxon>
        <taxon>Rubioideae</taxon>
        <taxon>Spermacoceae</taxon>
        <taxon>Hedyotis-Oldenlandia complex</taxon>
        <taxon>Oldenlandia</taxon>
    </lineage>
</organism>
<dbReference type="Gene3D" id="1.10.287.630">
    <property type="entry name" value="Helix hairpin bin"/>
    <property type="match status" value="1"/>
</dbReference>
<evidence type="ECO:0000256" key="11">
    <source>
        <dbReference type="SAM" id="Phobius"/>
    </source>
</evidence>
<name>A0AAV1E4J4_OLDCO</name>
<feature type="transmembrane region" description="Helical" evidence="11">
    <location>
        <begin position="236"/>
        <end position="255"/>
    </location>
</feature>
<keyword evidence="9" id="KW-0407">Ion channel</keyword>
<dbReference type="InterPro" id="IPR014710">
    <property type="entry name" value="RmlC-like_jellyroll"/>
</dbReference>
<dbReference type="InterPro" id="IPR005821">
    <property type="entry name" value="Ion_trans_dom"/>
</dbReference>
<dbReference type="InterPro" id="IPR003938">
    <property type="entry name" value="K_chnl_volt-dep_EAG/ELK/ERG"/>
</dbReference>
<keyword evidence="4 11" id="KW-0812">Transmembrane</keyword>
<sequence>MFGTQRSQYVGGKKEKFVRLEDLDSNLSFKSADMPGKKVSFGFSLGGLTSGGRSSNRKSSKSFRVGVKRGSEGILTLGRSLRSGVTRAMFPEDLKGSDKKIIDPQDKSLLLWNRLLVCSCIIAVSIDPLFLYLPVFKNNPMCLHLDESLAYTTTTLRTLVDAFYVIRMVLQFRTAYIAPSSRVFGRGELVIDPKEIASRYIHRYFGVDLLSVLPLPQIVVWRFLHRSKGSDVLATKQALVIIVFLQYIPRFIRILPLMSELKKTAGVFAETAWAGAVYYLLWFILSSHIVGAFWYLLAVERRDTCWETACQESSNVCDTNFLYCTRDGDVKLDVAEWKNITDTVLKPRCAINDTYSAFNYGIYAQALTSGVVESELFLSKYFYCLWWGLQNLSTLGQGLQTSTYPGEVIFSIAMAIFGLILFALLIGNMQTYLQSMTVRLEEMRIKRRDSEQWMHHRVLPPELRERVRRYDQYKWMETRGVDEENLVQSLPKDLRRDIKRHLCLNLVRRVPLFANMDERLLDAICERLKPSLFTENTYILREGDPVDEMLFIIRGRLESVTTDGGRSGFFNRGYLKEADFCGEELLTWALDPKAGANLPPSTRTVKALTEVEAFALIADEVKFITSQFRRIHSRQVQHTFRFYSQQWRTWAATFIQAAWRRYARRKHAELIRLEDEMENAPSHSFGATMYASKFAANALRGVHRNRSSTIINPPKPSEPDFEADLMDPTGKTF</sequence>
<dbReference type="PANTHER" id="PTHR45651">
    <property type="entry name" value="CYCLIC NUCLEOTIDE-GATED ION CHANNEL 15-RELATED-RELATED"/>
    <property type="match status" value="1"/>
</dbReference>
<dbReference type="PROSITE" id="PS50096">
    <property type="entry name" value="IQ"/>
    <property type="match status" value="1"/>
</dbReference>
<dbReference type="InterPro" id="IPR000595">
    <property type="entry name" value="cNMP-bd_dom"/>
</dbReference>
<evidence type="ECO:0000256" key="2">
    <source>
        <dbReference type="ARBA" id="ARBA00010486"/>
    </source>
</evidence>
<feature type="transmembrane region" description="Helical" evidence="11">
    <location>
        <begin position="148"/>
        <end position="166"/>
    </location>
</feature>
<dbReference type="CDD" id="cd23767">
    <property type="entry name" value="IQCD"/>
    <property type="match status" value="1"/>
</dbReference>
<evidence type="ECO:0000256" key="10">
    <source>
        <dbReference type="SAM" id="MobiDB-lite"/>
    </source>
</evidence>
<dbReference type="EMBL" id="OX459124">
    <property type="protein sequence ID" value="CAI9113863.1"/>
    <property type="molecule type" value="Genomic_DNA"/>
</dbReference>
<proteinExistence type="inferred from homology"/>
<dbReference type="FunFam" id="1.10.287.630:FF:000003">
    <property type="entry name" value="Cyclic nucleotide-gated ion channel 1"/>
    <property type="match status" value="1"/>
</dbReference>
<dbReference type="PRINTS" id="PR01463">
    <property type="entry name" value="EAGCHANLFMLY"/>
</dbReference>
<gene>
    <name evidence="13" type="ORF">OLC1_LOCUS20782</name>
</gene>
<dbReference type="Gene3D" id="2.60.120.10">
    <property type="entry name" value="Jelly Rolls"/>
    <property type="match status" value="1"/>
</dbReference>
<dbReference type="InterPro" id="IPR018490">
    <property type="entry name" value="cNMP-bd_dom_sf"/>
</dbReference>
<comment type="subcellular location">
    <subcellularLocation>
        <location evidence="1">Endomembrane system</location>
        <topology evidence="1">Multi-pass membrane protein</topology>
    </subcellularLocation>
</comment>
<dbReference type="AlphaFoldDB" id="A0AAV1E4J4"/>
<evidence type="ECO:0000313" key="14">
    <source>
        <dbReference type="Proteomes" id="UP001161247"/>
    </source>
</evidence>
<dbReference type="SUPFAM" id="SSF81324">
    <property type="entry name" value="Voltage-gated potassium channels"/>
    <property type="match status" value="1"/>
</dbReference>
<dbReference type="Gene3D" id="1.10.287.70">
    <property type="match status" value="1"/>
</dbReference>
<dbReference type="PANTHER" id="PTHR45651:SF52">
    <property type="entry name" value="CYCLIC NUCLEOTIDE-GATED ION CHANNEL 5-RELATED"/>
    <property type="match status" value="1"/>
</dbReference>
<evidence type="ECO:0000256" key="4">
    <source>
        <dbReference type="ARBA" id="ARBA00022692"/>
    </source>
</evidence>
<feature type="region of interest" description="Disordered" evidence="10">
    <location>
        <begin position="707"/>
        <end position="733"/>
    </location>
</feature>
<comment type="similarity">
    <text evidence="2">Belongs to the cyclic nucleotide-gated cation channel (TC 1.A.1.5) family.</text>
</comment>
<evidence type="ECO:0000259" key="12">
    <source>
        <dbReference type="PROSITE" id="PS50042"/>
    </source>
</evidence>
<evidence type="ECO:0000313" key="13">
    <source>
        <dbReference type="EMBL" id="CAI9113863.1"/>
    </source>
</evidence>
<evidence type="ECO:0000256" key="6">
    <source>
        <dbReference type="ARBA" id="ARBA00023065"/>
    </source>
</evidence>
<evidence type="ECO:0000256" key="5">
    <source>
        <dbReference type="ARBA" id="ARBA00022989"/>
    </source>
</evidence>
<dbReference type="Pfam" id="PF00520">
    <property type="entry name" value="Ion_trans"/>
    <property type="match status" value="1"/>
</dbReference>
<keyword evidence="5 11" id="KW-1133">Transmembrane helix</keyword>
<evidence type="ECO:0000256" key="8">
    <source>
        <dbReference type="ARBA" id="ARBA00023286"/>
    </source>
</evidence>
<dbReference type="PROSITE" id="PS50042">
    <property type="entry name" value="CNMP_BINDING_3"/>
    <property type="match status" value="1"/>
</dbReference>
<feature type="domain" description="Cyclic nucleotide-binding" evidence="12">
    <location>
        <begin position="512"/>
        <end position="616"/>
    </location>
</feature>
<evidence type="ECO:0000256" key="3">
    <source>
        <dbReference type="ARBA" id="ARBA00022448"/>
    </source>
</evidence>
<feature type="transmembrane region" description="Helical" evidence="11">
    <location>
        <begin position="276"/>
        <end position="297"/>
    </location>
</feature>
<keyword evidence="3" id="KW-0813">Transport</keyword>
<accession>A0AAV1E4J4</accession>
<dbReference type="GO" id="GO:0005249">
    <property type="term" value="F:voltage-gated potassium channel activity"/>
    <property type="evidence" value="ECO:0007669"/>
    <property type="project" value="InterPro"/>
</dbReference>
<protein>
    <submittedName>
        <fullName evidence="13">OLC1v1014555C1</fullName>
    </submittedName>
</protein>
<keyword evidence="14" id="KW-1185">Reference proteome</keyword>
<dbReference type="CDD" id="cd00038">
    <property type="entry name" value="CAP_ED"/>
    <property type="match status" value="1"/>
</dbReference>
<dbReference type="GO" id="GO:0016020">
    <property type="term" value="C:membrane"/>
    <property type="evidence" value="ECO:0007669"/>
    <property type="project" value="InterPro"/>
</dbReference>
<evidence type="ECO:0000256" key="9">
    <source>
        <dbReference type="ARBA" id="ARBA00023303"/>
    </source>
</evidence>
<keyword evidence="6" id="KW-0406">Ion transport</keyword>
<feature type="transmembrane region" description="Helical" evidence="11">
    <location>
        <begin position="115"/>
        <end position="136"/>
    </location>
</feature>
<evidence type="ECO:0000256" key="7">
    <source>
        <dbReference type="ARBA" id="ARBA00023136"/>
    </source>
</evidence>
<keyword evidence="7 11" id="KW-0472">Membrane</keyword>
<feature type="transmembrane region" description="Helical" evidence="11">
    <location>
        <begin position="408"/>
        <end position="426"/>
    </location>
</feature>
<reference evidence="13" key="1">
    <citation type="submission" date="2023-03" db="EMBL/GenBank/DDBJ databases">
        <authorList>
            <person name="Julca I."/>
        </authorList>
    </citation>
    <scope>NUCLEOTIDE SEQUENCE</scope>
</reference>
<keyword evidence="8" id="KW-1071">Ligand-gated ion channel</keyword>
<dbReference type="SUPFAM" id="SSF51206">
    <property type="entry name" value="cAMP-binding domain-like"/>
    <property type="match status" value="1"/>
</dbReference>
<dbReference type="Proteomes" id="UP001161247">
    <property type="component" value="Chromosome 7"/>
</dbReference>